<dbReference type="AlphaFoldDB" id="A0A3A3FVJ7"/>
<dbReference type="InterPro" id="IPR036291">
    <property type="entry name" value="NAD(P)-bd_dom_sf"/>
</dbReference>
<reference evidence="7" key="1">
    <citation type="submission" date="2018-09" db="EMBL/GenBank/DDBJ databases">
        <authorList>
            <person name="Zhu H."/>
        </authorList>
    </citation>
    <scope>NUCLEOTIDE SEQUENCE [LARGE SCALE GENOMIC DNA]</scope>
    <source>
        <strain evidence="7">K1R23-30</strain>
    </source>
</reference>
<comment type="similarity">
    <text evidence="1">Belongs to the short-chain dehydrogenases/reductases (SDR) family.</text>
</comment>
<gene>
    <name evidence="6" type="ORF">D3871_15590</name>
</gene>
<dbReference type="Pfam" id="PF13561">
    <property type="entry name" value="adh_short_C2"/>
    <property type="match status" value="1"/>
</dbReference>
<evidence type="ECO:0000256" key="2">
    <source>
        <dbReference type="ARBA" id="ARBA00022857"/>
    </source>
</evidence>
<evidence type="ECO:0000256" key="4">
    <source>
        <dbReference type="SAM" id="Phobius"/>
    </source>
</evidence>
<dbReference type="PANTHER" id="PTHR43618:SF8">
    <property type="entry name" value="7ALPHA-HYDROXYSTEROID DEHYDROGENASE"/>
    <property type="match status" value="1"/>
</dbReference>
<accession>A0A3A3FVJ7</accession>
<dbReference type="SMART" id="SM00822">
    <property type="entry name" value="PKS_KR"/>
    <property type="match status" value="1"/>
</dbReference>
<keyword evidence="2" id="KW-0521">NADP</keyword>
<dbReference type="SUPFAM" id="SSF51735">
    <property type="entry name" value="NAD(P)-binding Rossmann-fold domains"/>
    <property type="match status" value="1"/>
</dbReference>
<dbReference type="GO" id="GO:0016491">
    <property type="term" value="F:oxidoreductase activity"/>
    <property type="evidence" value="ECO:0007669"/>
    <property type="project" value="UniProtKB-KW"/>
</dbReference>
<name>A0A3A3FVJ7_9BURK</name>
<dbReference type="PROSITE" id="PS00061">
    <property type="entry name" value="ADH_SHORT"/>
    <property type="match status" value="1"/>
</dbReference>
<keyword evidence="7" id="KW-1185">Reference proteome</keyword>
<organism evidence="6 7">
    <name type="scientific">Noviherbaspirillum saxi</name>
    <dbReference type="NCBI Taxonomy" id="2320863"/>
    <lineage>
        <taxon>Bacteria</taxon>
        <taxon>Pseudomonadati</taxon>
        <taxon>Pseudomonadota</taxon>
        <taxon>Betaproteobacteria</taxon>
        <taxon>Burkholderiales</taxon>
        <taxon>Oxalobacteraceae</taxon>
        <taxon>Noviherbaspirillum</taxon>
    </lineage>
</organism>
<keyword evidence="4" id="KW-0472">Membrane</keyword>
<dbReference type="EMBL" id="QYUO01000001">
    <property type="protein sequence ID" value="RJF99783.1"/>
    <property type="molecule type" value="Genomic_DNA"/>
</dbReference>
<dbReference type="InterPro" id="IPR052178">
    <property type="entry name" value="Sec_Metab_Biosynth_SDR"/>
</dbReference>
<sequence length="259" mass="27108">MSGTASLFDLQGKVAVVTGGTRGIGYMIAEGLVKAGVKTYVVSRKHDACVEAAASLSKHGTAIGLSADLGDPTAVAQFANSMLEREPKIHLLVNNAGATWGAPFAEFPESGWDKVMDLNVRSIFFLTQQLAPALRAAATAQDPARVINIGSIDGLTSPDMENYSYSASKAAVHHLTRHMAKHLAAENISVNAIAPGPFETKMTAQMLKQAGDKIVSVIPRRRTGLPSDVAGTAIFLASLASAYITGAVIPLDGGYSTTR</sequence>
<dbReference type="InterPro" id="IPR002347">
    <property type="entry name" value="SDR_fam"/>
</dbReference>
<keyword evidence="4" id="KW-0812">Transmembrane</keyword>
<dbReference type="PANTHER" id="PTHR43618">
    <property type="entry name" value="7-ALPHA-HYDROXYSTEROID DEHYDROGENASE"/>
    <property type="match status" value="1"/>
</dbReference>
<evidence type="ECO:0000256" key="1">
    <source>
        <dbReference type="ARBA" id="ARBA00006484"/>
    </source>
</evidence>
<proteinExistence type="inferred from homology"/>
<feature type="domain" description="Ketoreductase" evidence="5">
    <location>
        <begin position="13"/>
        <end position="196"/>
    </location>
</feature>
<evidence type="ECO:0000313" key="6">
    <source>
        <dbReference type="EMBL" id="RJF99783.1"/>
    </source>
</evidence>
<dbReference type="FunFam" id="3.40.50.720:FF:000084">
    <property type="entry name" value="Short-chain dehydrogenase reductase"/>
    <property type="match status" value="1"/>
</dbReference>
<evidence type="ECO:0000313" key="7">
    <source>
        <dbReference type="Proteomes" id="UP000265955"/>
    </source>
</evidence>
<dbReference type="OrthoDB" id="9803333at2"/>
<feature type="transmembrane region" description="Helical" evidence="4">
    <location>
        <begin position="229"/>
        <end position="249"/>
    </location>
</feature>
<dbReference type="PRINTS" id="PR00080">
    <property type="entry name" value="SDRFAMILY"/>
</dbReference>
<keyword evidence="3" id="KW-0560">Oxidoreductase</keyword>
<dbReference type="Proteomes" id="UP000265955">
    <property type="component" value="Unassembled WGS sequence"/>
</dbReference>
<dbReference type="Gene3D" id="3.40.50.720">
    <property type="entry name" value="NAD(P)-binding Rossmann-like Domain"/>
    <property type="match status" value="1"/>
</dbReference>
<dbReference type="InterPro" id="IPR057326">
    <property type="entry name" value="KR_dom"/>
</dbReference>
<evidence type="ECO:0000259" key="5">
    <source>
        <dbReference type="SMART" id="SM00822"/>
    </source>
</evidence>
<protein>
    <submittedName>
        <fullName evidence="6">SDR family oxidoreductase</fullName>
    </submittedName>
</protein>
<keyword evidence="4" id="KW-1133">Transmembrane helix</keyword>
<comment type="caution">
    <text evidence="6">The sequence shown here is derived from an EMBL/GenBank/DDBJ whole genome shotgun (WGS) entry which is preliminary data.</text>
</comment>
<dbReference type="PRINTS" id="PR00081">
    <property type="entry name" value="GDHRDH"/>
</dbReference>
<dbReference type="InterPro" id="IPR020904">
    <property type="entry name" value="Sc_DH/Rdtase_CS"/>
</dbReference>
<evidence type="ECO:0000256" key="3">
    <source>
        <dbReference type="ARBA" id="ARBA00023002"/>
    </source>
</evidence>